<reference evidence="1" key="1">
    <citation type="journal article" date="2020" name="Nature">
        <title>Giant virus diversity and host interactions through global metagenomics.</title>
        <authorList>
            <person name="Schulz F."/>
            <person name="Roux S."/>
            <person name="Paez-Espino D."/>
            <person name="Jungbluth S."/>
            <person name="Walsh D.A."/>
            <person name="Denef V.J."/>
            <person name="McMahon K.D."/>
            <person name="Konstantinidis K.T."/>
            <person name="Eloe-Fadrosh E.A."/>
            <person name="Kyrpides N.C."/>
            <person name="Woyke T."/>
        </authorList>
    </citation>
    <scope>NUCLEOTIDE SEQUENCE</scope>
    <source>
        <strain evidence="1">GVMAG-M-3300018428-35</strain>
    </source>
</reference>
<organism evidence="1">
    <name type="scientific">viral metagenome</name>
    <dbReference type="NCBI Taxonomy" id="1070528"/>
    <lineage>
        <taxon>unclassified sequences</taxon>
        <taxon>metagenomes</taxon>
        <taxon>organismal metagenomes</taxon>
    </lineage>
</organism>
<proteinExistence type="predicted"/>
<accession>A0A6C0BTA1</accession>
<protein>
    <submittedName>
        <fullName evidence="1">Uncharacterized protein</fullName>
    </submittedName>
</protein>
<evidence type="ECO:0000313" key="1">
    <source>
        <dbReference type="EMBL" id="QHS95290.1"/>
    </source>
</evidence>
<name>A0A6C0BTA1_9ZZZZ</name>
<dbReference type="AlphaFoldDB" id="A0A6C0BTA1"/>
<sequence>MYKALTNYHFYNTVMNTYSYSLNQKNLILEPLSCILKLGLLEYKEKGTKISIIDNSIHFNEPSLTQGLIRLFNGDCREDLHNLYHPLIKSIEWYPLDDYSLLYQQCKKGLNLLNSVYDNNTTIHHTINHYISIIDGTNKIEMPETNPIIDQLKDIWSFEEIKAINELISLIVNGKNKEIYIKSLNDIISAKELTVNALIKKISTTY</sequence>
<dbReference type="EMBL" id="MN739246">
    <property type="protein sequence ID" value="QHS95290.1"/>
    <property type="molecule type" value="Genomic_DNA"/>
</dbReference>